<protein>
    <submittedName>
        <fullName evidence="1">Uncharacterized protein</fullName>
    </submittedName>
</protein>
<sequence>MTEIDGQQQAQDGNKKETLTVYRRVIYGIPGSRVLGHAHAAS</sequence>
<reference evidence="1 2" key="1">
    <citation type="journal article" date="2015" name="Mol. Plant Microbe Interact.">
        <title>Genome, transcriptome, and functional analyses of Penicillium expansum provide new insights into secondary metabolism and pathogenicity.</title>
        <authorList>
            <person name="Ballester A.R."/>
            <person name="Marcet-Houben M."/>
            <person name="Levin E."/>
            <person name="Sela N."/>
            <person name="Selma-Lazaro C."/>
            <person name="Carmona L."/>
            <person name="Wisniewski M."/>
            <person name="Droby S."/>
            <person name="Gonzalez-Candelas L."/>
            <person name="Gabaldon T."/>
        </authorList>
    </citation>
    <scope>NUCLEOTIDE SEQUENCE [LARGE SCALE GENOMIC DNA]</scope>
    <source>
        <strain evidence="1 2">PHI-1</strain>
    </source>
</reference>
<dbReference type="HOGENOM" id="CLU_3260730_0_0_1"/>
<dbReference type="AlphaFoldDB" id="A0A0A2KX90"/>
<dbReference type="EMBL" id="JQGA01001174">
    <property type="protein sequence ID" value="KGO68980.1"/>
    <property type="molecule type" value="Genomic_DNA"/>
</dbReference>
<keyword evidence="2" id="KW-1185">Reference proteome</keyword>
<evidence type="ECO:0000313" key="1">
    <source>
        <dbReference type="EMBL" id="KGO68980.1"/>
    </source>
</evidence>
<name>A0A0A2KX90_PENIT</name>
<accession>A0A0A2KX90</accession>
<comment type="caution">
    <text evidence="1">The sequence shown here is derived from an EMBL/GenBank/DDBJ whole genome shotgun (WGS) entry which is preliminary data.</text>
</comment>
<evidence type="ECO:0000313" key="2">
    <source>
        <dbReference type="Proteomes" id="UP000030104"/>
    </source>
</evidence>
<gene>
    <name evidence="1" type="ORF">PITC_078780</name>
</gene>
<proteinExistence type="predicted"/>
<dbReference type="Proteomes" id="UP000030104">
    <property type="component" value="Unassembled WGS sequence"/>
</dbReference>
<organism evidence="1 2">
    <name type="scientific">Penicillium italicum</name>
    <name type="common">Blue mold</name>
    <dbReference type="NCBI Taxonomy" id="40296"/>
    <lineage>
        <taxon>Eukaryota</taxon>
        <taxon>Fungi</taxon>
        <taxon>Dikarya</taxon>
        <taxon>Ascomycota</taxon>
        <taxon>Pezizomycotina</taxon>
        <taxon>Eurotiomycetes</taxon>
        <taxon>Eurotiomycetidae</taxon>
        <taxon>Eurotiales</taxon>
        <taxon>Aspergillaceae</taxon>
        <taxon>Penicillium</taxon>
    </lineage>
</organism>